<evidence type="ECO:0000256" key="1">
    <source>
        <dbReference type="SAM" id="SignalP"/>
    </source>
</evidence>
<evidence type="ECO:0000313" key="4">
    <source>
        <dbReference type="EMBL" id="KAF4637989.1"/>
    </source>
</evidence>
<keyword evidence="1" id="KW-0732">Signal</keyword>
<dbReference type="Proteomes" id="UP000566819">
    <property type="component" value="Unassembled WGS sequence"/>
</dbReference>
<feature type="signal peptide" evidence="1">
    <location>
        <begin position="1"/>
        <end position="22"/>
    </location>
</feature>
<proteinExistence type="predicted"/>
<evidence type="ECO:0008006" key="6">
    <source>
        <dbReference type="Google" id="ProtNLM"/>
    </source>
</evidence>
<gene>
    <name evidence="4" type="ORF">G7Y89_g82</name>
</gene>
<feature type="chain" id="PRO_5035002986" description="Beta-lactamase-related domain-containing protein" evidence="1">
    <location>
        <begin position="23"/>
        <end position="592"/>
    </location>
</feature>
<dbReference type="PANTHER" id="PTHR22935">
    <property type="entry name" value="PENICILLIN-BINDING PROTEIN"/>
    <property type="match status" value="1"/>
</dbReference>
<keyword evidence="5" id="KW-1185">Reference proteome</keyword>
<dbReference type="Pfam" id="PF26335">
    <property type="entry name" value="ARB_00930_C"/>
    <property type="match status" value="1"/>
</dbReference>
<dbReference type="InterPro" id="IPR051478">
    <property type="entry name" value="Beta-lactamase-like_AB/R"/>
</dbReference>
<evidence type="ECO:0000259" key="3">
    <source>
        <dbReference type="Pfam" id="PF26335"/>
    </source>
</evidence>
<dbReference type="SUPFAM" id="SSF56601">
    <property type="entry name" value="beta-lactamase/transpeptidase-like"/>
    <property type="match status" value="1"/>
</dbReference>
<organism evidence="4 5">
    <name type="scientific">Cudoniella acicularis</name>
    <dbReference type="NCBI Taxonomy" id="354080"/>
    <lineage>
        <taxon>Eukaryota</taxon>
        <taxon>Fungi</taxon>
        <taxon>Dikarya</taxon>
        <taxon>Ascomycota</taxon>
        <taxon>Pezizomycotina</taxon>
        <taxon>Leotiomycetes</taxon>
        <taxon>Helotiales</taxon>
        <taxon>Tricladiaceae</taxon>
        <taxon>Cudoniella</taxon>
    </lineage>
</organism>
<feature type="domain" description="Beta-lactamase-like ARB-00930-like C-terminal" evidence="3">
    <location>
        <begin position="443"/>
        <end position="591"/>
    </location>
</feature>
<dbReference type="Pfam" id="PF00144">
    <property type="entry name" value="Beta-lactamase"/>
    <property type="match status" value="1"/>
</dbReference>
<dbReference type="EMBL" id="JAAMPI010000003">
    <property type="protein sequence ID" value="KAF4637989.1"/>
    <property type="molecule type" value="Genomic_DNA"/>
</dbReference>
<evidence type="ECO:0000259" key="2">
    <source>
        <dbReference type="Pfam" id="PF00144"/>
    </source>
</evidence>
<dbReference type="Gene3D" id="3.40.710.10">
    <property type="entry name" value="DD-peptidase/beta-lactamase superfamily"/>
    <property type="match status" value="1"/>
</dbReference>
<feature type="domain" description="Beta-lactamase-related" evidence="2">
    <location>
        <begin position="107"/>
        <end position="420"/>
    </location>
</feature>
<dbReference type="InterPro" id="IPR058664">
    <property type="entry name" value="ARB_00930-like_C"/>
</dbReference>
<dbReference type="InterPro" id="IPR012338">
    <property type="entry name" value="Beta-lactam/transpept-like"/>
</dbReference>
<dbReference type="OrthoDB" id="10250282at2759"/>
<accession>A0A8H4RZV3</accession>
<evidence type="ECO:0000313" key="5">
    <source>
        <dbReference type="Proteomes" id="UP000566819"/>
    </source>
</evidence>
<dbReference type="PANTHER" id="PTHR22935:SF97">
    <property type="entry name" value="BETA-LACTAMASE-RELATED DOMAIN-CONTAINING PROTEIN"/>
    <property type="match status" value="1"/>
</dbReference>
<dbReference type="InterPro" id="IPR001466">
    <property type="entry name" value="Beta-lactam-related"/>
</dbReference>
<comment type="caution">
    <text evidence="4">The sequence shown here is derived from an EMBL/GenBank/DDBJ whole genome shotgun (WGS) entry which is preliminary data.</text>
</comment>
<name>A0A8H4RZV3_9HELO</name>
<sequence>MGFKTFSTISLLSALLPLTTQARTSCPLLGPDFPEPKNLSSQPSIQAAVNNLTSVLQQIISTGNSSYGLFDSQNTSFALEIYSTNEPEPLFSQYYTAPSVASDQYGVKSIDTNTIFRIGSLTKLLTIYTFLIQDGDIKFNEPITKYVPELAAASQTYNATANPIDYVDWDDITIGELASQSAGIGRDYSGVGQIGGPFFSPDPNTSGLPPLNASEQPVCMGGADCTRAKFFKGFTQIHPVYAPSHSGAIYSNFAYLILAYALENITNTPFPTLVQNSIYDPLNLTHSSWSNPPQNSNTSAIIPANYLSFSINVGDETAVGGSWSSPADLTKIGRSILSSSLLKLSLTRRWMKPRIFVSDPSTAVGAPWEIHRLQLPSSLENGRIVDLYCKAGDFAGYSSVMILAPDWNVGVTLLAAGETTTFNLALLGGVVSDVFLPSIEAAAREEADAIFAGTYAYSSNNSDTSTLNSSITLTTSSSSPGLIISSWISNGTNFLNASASVIADPDIRLYPSGLNIKQSDGCTIMGFRSVSEDLSAQSIGGLFGTGCETWATVDGANWGIVGSDEFLITVGPDGIAKKVEPRVLRVELERVG</sequence>
<protein>
    <recommendedName>
        <fullName evidence="6">Beta-lactamase-related domain-containing protein</fullName>
    </recommendedName>
</protein>
<dbReference type="AlphaFoldDB" id="A0A8H4RZV3"/>
<reference evidence="4 5" key="1">
    <citation type="submission" date="2020-03" db="EMBL/GenBank/DDBJ databases">
        <title>Draft Genome Sequence of Cudoniella acicularis.</title>
        <authorList>
            <person name="Buettner E."/>
            <person name="Kellner H."/>
        </authorList>
    </citation>
    <scope>NUCLEOTIDE SEQUENCE [LARGE SCALE GENOMIC DNA]</scope>
    <source>
        <strain evidence="4 5">DSM 108380</strain>
    </source>
</reference>